<reference evidence="1 2" key="1">
    <citation type="submission" date="2016-11" db="EMBL/GenBank/DDBJ databases">
        <title>Trade-off between light-utilization and light-protection in marine flavobacteria.</title>
        <authorList>
            <person name="Kumagai Y."/>
        </authorList>
    </citation>
    <scope>NUCLEOTIDE SEQUENCE [LARGE SCALE GENOMIC DNA]</scope>
    <source>
        <strain evidence="1 2">JCM 13191</strain>
    </source>
</reference>
<sequence>MSRTRRNEFRGSKYWVLANSRIMYDFKFDPIKAYLESTQGMIFNKKRNLTKNITLGIKNTRIILKCQTHLIFTKWKL</sequence>
<protein>
    <submittedName>
        <fullName evidence="1">Uncharacterized protein</fullName>
    </submittedName>
</protein>
<organism evidence="1 2">
    <name type="scientific">Nonlabens spongiae</name>
    <dbReference type="NCBI Taxonomy" id="331648"/>
    <lineage>
        <taxon>Bacteria</taxon>
        <taxon>Pseudomonadati</taxon>
        <taxon>Bacteroidota</taxon>
        <taxon>Flavobacteriia</taxon>
        <taxon>Flavobacteriales</taxon>
        <taxon>Flavobacteriaceae</taxon>
        <taxon>Nonlabens</taxon>
    </lineage>
</organism>
<dbReference type="Proteomes" id="UP000193431">
    <property type="component" value="Chromosome"/>
</dbReference>
<evidence type="ECO:0000313" key="1">
    <source>
        <dbReference type="EMBL" id="ARN77506.1"/>
    </source>
</evidence>
<name>A0A1W6MJ34_9FLAO</name>
<dbReference type="STRING" id="331648.BST97_05640"/>
<dbReference type="EMBL" id="CP019344">
    <property type="protein sequence ID" value="ARN77506.1"/>
    <property type="molecule type" value="Genomic_DNA"/>
</dbReference>
<accession>A0A1W6MJ34</accession>
<dbReference type="AlphaFoldDB" id="A0A1W6MJ34"/>
<gene>
    <name evidence="1" type="ORF">BST97_05640</name>
</gene>
<evidence type="ECO:0000313" key="2">
    <source>
        <dbReference type="Proteomes" id="UP000193431"/>
    </source>
</evidence>
<proteinExistence type="predicted"/>
<keyword evidence="2" id="KW-1185">Reference proteome</keyword>